<dbReference type="AlphaFoldDB" id="A0A318E9U4"/>
<keyword evidence="4" id="KW-1185">Reference proteome</keyword>
<dbReference type="Gene3D" id="3.40.50.1820">
    <property type="entry name" value="alpha/beta hydrolase"/>
    <property type="match status" value="1"/>
</dbReference>
<keyword evidence="1" id="KW-0378">Hydrolase</keyword>
<evidence type="ECO:0000259" key="2">
    <source>
        <dbReference type="Pfam" id="PF00561"/>
    </source>
</evidence>
<dbReference type="EMBL" id="QICN01000015">
    <property type="protein sequence ID" value="PXV63732.1"/>
    <property type="molecule type" value="Genomic_DNA"/>
</dbReference>
<accession>A0A318E9U4</accession>
<dbReference type="PANTHER" id="PTHR43798:SF31">
    <property type="entry name" value="AB HYDROLASE SUPERFAMILY PROTEIN YCLE"/>
    <property type="match status" value="1"/>
</dbReference>
<sequence>MSVSKGEFRSINYSAFDGQTLFAVTAGDPKLSSLVLMHGGGPDHQSLLPLGRQLLNCCRVILPDIRGYGRSICRDAGRHTWAQYADDVAALLDHLGLDRAFVGGAGLGSTVALRFAQAYPERAKGLILISVEDIEDDDAKQLEVAFMEAFAERVRTDGIDAAWAPILPDLAPIIGVMVRDAIPRSDPASIAAAASIGYDRSFRSVNDLASIEAPALIFPGMDARHPPGLARNLARMLKGGEYACTIMSPDIDTAHTFASAFAPEIAEFIARQSAT</sequence>
<dbReference type="GO" id="GO:0016787">
    <property type="term" value="F:hydrolase activity"/>
    <property type="evidence" value="ECO:0007669"/>
    <property type="project" value="UniProtKB-KW"/>
</dbReference>
<proteinExistence type="predicted"/>
<dbReference type="Pfam" id="PF00561">
    <property type="entry name" value="Abhydrolase_1"/>
    <property type="match status" value="1"/>
</dbReference>
<dbReference type="GO" id="GO:0016020">
    <property type="term" value="C:membrane"/>
    <property type="evidence" value="ECO:0007669"/>
    <property type="project" value="TreeGrafter"/>
</dbReference>
<dbReference type="InterPro" id="IPR000073">
    <property type="entry name" value="AB_hydrolase_1"/>
</dbReference>
<dbReference type="Proteomes" id="UP000248330">
    <property type="component" value="Unassembled WGS sequence"/>
</dbReference>
<dbReference type="SUPFAM" id="SSF53474">
    <property type="entry name" value="alpha/beta-Hydrolases"/>
    <property type="match status" value="1"/>
</dbReference>
<organism evidence="3 4">
    <name type="scientific">Sinimarinibacterium flocculans</name>
    <dbReference type="NCBI Taxonomy" id="985250"/>
    <lineage>
        <taxon>Bacteria</taxon>
        <taxon>Pseudomonadati</taxon>
        <taxon>Pseudomonadota</taxon>
        <taxon>Gammaproteobacteria</taxon>
        <taxon>Nevskiales</taxon>
        <taxon>Nevskiaceae</taxon>
        <taxon>Sinimarinibacterium</taxon>
    </lineage>
</organism>
<name>A0A318E9U4_9GAMM</name>
<evidence type="ECO:0000313" key="4">
    <source>
        <dbReference type="Proteomes" id="UP000248330"/>
    </source>
</evidence>
<feature type="domain" description="AB hydrolase-1" evidence="2">
    <location>
        <begin position="34"/>
        <end position="155"/>
    </location>
</feature>
<dbReference type="InterPro" id="IPR050266">
    <property type="entry name" value="AB_hydrolase_sf"/>
</dbReference>
<dbReference type="InterPro" id="IPR029058">
    <property type="entry name" value="AB_hydrolase_fold"/>
</dbReference>
<reference evidence="3 4" key="1">
    <citation type="submission" date="2018-04" db="EMBL/GenBank/DDBJ databases">
        <title>Genomic Encyclopedia of Type Strains, Phase IV (KMG-IV): sequencing the most valuable type-strain genomes for metagenomic binning, comparative biology and taxonomic classification.</title>
        <authorList>
            <person name="Goeker M."/>
        </authorList>
    </citation>
    <scope>NUCLEOTIDE SEQUENCE [LARGE SCALE GENOMIC DNA]</scope>
    <source>
        <strain evidence="3 4">DSM 104150</strain>
    </source>
</reference>
<dbReference type="OrthoDB" id="9779853at2"/>
<evidence type="ECO:0000256" key="1">
    <source>
        <dbReference type="ARBA" id="ARBA00022801"/>
    </source>
</evidence>
<evidence type="ECO:0000313" key="3">
    <source>
        <dbReference type="EMBL" id="PXV63732.1"/>
    </source>
</evidence>
<gene>
    <name evidence="3" type="ORF">C8D93_11541</name>
</gene>
<dbReference type="PANTHER" id="PTHR43798">
    <property type="entry name" value="MONOACYLGLYCEROL LIPASE"/>
    <property type="match status" value="1"/>
</dbReference>
<dbReference type="PRINTS" id="PR00111">
    <property type="entry name" value="ABHYDROLASE"/>
</dbReference>
<comment type="caution">
    <text evidence="3">The sequence shown here is derived from an EMBL/GenBank/DDBJ whole genome shotgun (WGS) entry which is preliminary data.</text>
</comment>
<protein>
    <submittedName>
        <fullName evidence="3">Pimeloyl-ACP methyl ester carboxylesterase</fullName>
    </submittedName>
</protein>